<protein>
    <recommendedName>
        <fullName evidence="3">Phosphotransferase enzyme family protein</fullName>
    </recommendedName>
</protein>
<gene>
    <name evidence="1" type="ORF">SAMN05421507_10580</name>
</gene>
<dbReference type="Proteomes" id="UP000199691">
    <property type="component" value="Unassembled WGS sequence"/>
</dbReference>
<dbReference type="EMBL" id="FNIX01000005">
    <property type="protein sequence ID" value="SDP05001.1"/>
    <property type="molecule type" value="Genomic_DNA"/>
</dbReference>
<name>A0A1H0PIU5_9PSEU</name>
<reference evidence="2" key="1">
    <citation type="submission" date="2016-10" db="EMBL/GenBank/DDBJ databases">
        <authorList>
            <person name="Varghese N."/>
            <person name="Submissions S."/>
        </authorList>
    </citation>
    <scope>NUCLEOTIDE SEQUENCE [LARGE SCALE GENOMIC DNA]</scope>
    <source>
        <strain evidence="2">CGMCC 4.6609</strain>
    </source>
</reference>
<organism evidence="1 2">
    <name type="scientific">Lentzea jiangxiensis</name>
    <dbReference type="NCBI Taxonomy" id="641025"/>
    <lineage>
        <taxon>Bacteria</taxon>
        <taxon>Bacillati</taxon>
        <taxon>Actinomycetota</taxon>
        <taxon>Actinomycetes</taxon>
        <taxon>Pseudonocardiales</taxon>
        <taxon>Pseudonocardiaceae</taxon>
        <taxon>Lentzea</taxon>
    </lineage>
</organism>
<dbReference type="SUPFAM" id="SSF56112">
    <property type="entry name" value="Protein kinase-like (PK-like)"/>
    <property type="match status" value="1"/>
</dbReference>
<keyword evidence="2" id="KW-1185">Reference proteome</keyword>
<proteinExistence type="predicted"/>
<dbReference type="STRING" id="641025.SAMN05421507_10580"/>
<evidence type="ECO:0000313" key="2">
    <source>
        <dbReference type="Proteomes" id="UP000199691"/>
    </source>
</evidence>
<dbReference type="InterPro" id="IPR011009">
    <property type="entry name" value="Kinase-like_dom_sf"/>
</dbReference>
<accession>A0A1H0PIU5</accession>
<evidence type="ECO:0000313" key="1">
    <source>
        <dbReference type="EMBL" id="SDP05001.1"/>
    </source>
</evidence>
<evidence type="ECO:0008006" key="3">
    <source>
        <dbReference type="Google" id="ProtNLM"/>
    </source>
</evidence>
<dbReference type="AlphaFoldDB" id="A0A1H0PIU5"/>
<sequence length="306" mass="34333">MVDLWNSCSVERLPSGVRSRVWADGDRIVKQVVADQAAFERELIALRLAAHTGVVPRVLSADHAERTLVLEKLRSDPPREDWVVDYARGLARLHDATGPEHAGLLPRQVVPDPTPFLRFVRAMEVEIGGAEEELVFEDTGKFDLLHGDPCAGNDMYSPQGARFVDLENAALGDGLTEVVYVRIGFPTCATVTETPRELREAAEQAYFEERGFTAPLEDACLRWFVQGDALVQRAERDGTDHLARVVDEDWFWYSTTARGRLMYRARVVATFTETHPRVSALAARLLERMGQVWEPRPIGTVRTHVS</sequence>
<dbReference type="Gene3D" id="3.90.1200.10">
    <property type="match status" value="1"/>
</dbReference>